<dbReference type="AlphaFoldDB" id="A0A9J7AU32"/>
<dbReference type="KEGG" id="naci:NUH88_20840"/>
<sequence>MTIEILERGTFVEFRAFGATTKEEIVQVSWDYHRETPKRLCVWDFRQANVSALKAENFKTLEVQGAEIASFRGNGARNAILLRDTTETVLASAFSGMTNAVSKVENEVFLDRDEAIAWLTDASG</sequence>
<accession>A0A9J7AU32</accession>
<name>A0A9J7AU32_9PROT</name>
<dbReference type="RefSeq" id="WP_257768696.1">
    <property type="nucleotide sequence ID" value="NZ_CP102480.1"/>
</dbReference>
<organism evidence="1 2">
    <name type="scientific">Nisaea acidiphila</name>
    <dbReference type="NCBI Taxonomy" id="1862145"/>
    <lineage>
        <taxon>Bacteria</taxon>
        <taxon>Pseudomonadati</taxon>
        <taxon>Pseudomonadota</taxon>
        <taxon>Alphaproteobacteria</taxon>
        <taxon>Rhodospirillales</taxon>
        <taxon>Thalassobaculaceae</taxon>
        <taxon>Nisaea</taxon>
    </lineage>
</organism>
<dbReference type="Proteomes" id="UP001060336">
    <property type="component" value="Chromosome"/>
</dbReference>
<dbReference type="EMBL" id="CP102480">
    <property type="protein sequence ID" value="UUX49828.1"/>
    <property type="molecule type" value="Genomic_DNA"/>
</dbReference>
<proteinExistence type="predicted"/>
<evidence type="ECO:0008006" key="3">
    <source>
        <dbReference type="Google" id="ProtNLM"/>
    </source>
</evidence>
<reference evidence="1" key="1">
    <citation type="submission" date="2022-08" db="EMBL/GenBank/DDBJ databases">
        <title>Nisaea acidiphila sp. nov., isolated from a marine algal debris and emended description of the genus Nisaea Urios et al. 2008.</title>
        <authorList>
            <person name="Kwon K."/>
        </authorList>
    </citation>
    <scope>NUCLEOTIDE SEQUENCE</scope>
    <source>
        <strain evidence="1">MEBiC11861</strain>
    </source>
</reference>
<evidence type="ECO:0000313" key="2">
    <source>
        <dbReference type="Proteomes" id="UP001060336"/>
    </source>
</evidence>
<protein>
    <recommendedName>
        <fullName evidence="3">STAS/SEC14 domain-containing protein</fullName>
    </recommendedName>
</protein>
<gene>
    <name evidence="1" type="ORF">NUH88_20840</name>
</gene>
<evidence type="ECO:0000313" key="1">
    <source>
        <dbReference type="EMBL" id="UUX49828.1"/>
    </source>
</evidence>
<keyword evidence="2" id="KW-1185">Reference proteome</keyword>